<accession>D0MKV2</accession>
<dbReference type="Proteomes" id="UP000002221">
    <property type="component" value="Plasmid pRMAR01"/>
</dbReference>
<organism evidence="2 3">
    <name type="scientific">Rhodothermus marinus (strain ATCC 43812 / DSM 4252 / R-10)</name>
    <name type="common">Rhodothermus obamensis</name>
    <dbReference type="NCBI Taxonomy" id="518766"/>
    <lineage>
        <taxon>Bacteria</taxon>
        <taxon>Pseudomonadati</taxon>
        <taxon>Rhodothermota</taxon>
        <taxon>Rhodothermia</taxon>
        <taxon>Rhodothermales</taxon>
        <taxon>Rhodothermaceae</taxon>
        <taxon>Rhodothermus</taxon>
    </lineage>
</organism>
<reference evidence="2 3" key="1">
    <citation type="journal article" date="2009" name="Stand. Genomic Sci.">
        <title>Complete genome sequence of Rhodothermus marinus type strain (R-10).</title>
        <authorList>
            <person name="Nolan M."/>
            <person name="Tindall B.J."/>
            <person name="Pomrenke H."/>
            <person name="Lapidus A."/>
            <person name="Copeland A."/>
            <person name="Glavina Del Rio T."/>
            <person name="Lucas S."/>
            <person name="Chen F."/>
            <person name="Tice H."/>
            <person name="Cheng J.F."/>
            <person name="Saunders E."/>
            <person name="Han C."/>
            <person name="Bruce D."/>
            <person name="Goodwin L."/>
            <person name="Chain P."/>
            <person name="Pitluck S."/>
            <person name="Ovchinikova G."/>
            <person name="Pati A."/>
            <person name="Ivanova N."/>
            <person name="Mavromatis K."/>
            <person name="Chen A."/>
            <person name="Palaniappan K."/>
            <person name="Land M."/>
            <person name="Hauser L."/>
            <person name="Chang Y.J."/>
            <person name="Jeffries C.D."/>
            <person name="Brettin T."/>
            <person name="Goker M."/>
            <person name="Bristow J."/>
            <person name="Eisen J.A."/>
            <person name="Markowitz V."/>
            <person name="Hugenholtz P."/>
            <person name="Kyrpides N.C."/>
            <person name="Klenk H.P."/>
            <person name="Detter J.C."/>
        </authorList>
    </citation>
    <scope>NUCLEOTIDE SEQUENCE [LARGE SCALE GENOMIC DNA]</scope>
    <source>
        <strain evidence="3">ATCC 43812 / DSM 4252 / R-10</strain>
        <plasmid evidence="2">pRMAR01</plasmid>
    </source>
</reference>
<dbReference type="EMBL" id="CP001808">
    <property type="protein sequence ID" value="ACY49766.1"/>
    <property type="molecule type" value="Genomic_DNA"/>
</dbReference>
<keyword evidence="1" id="KW-0812">Transmembrane</keyword>
<gene>
    <name evidence="2" type="ordered locus">Rmar_2908</name>
</gene>
<feature type="transmembrane region" description="Helical" evidence="1">
    <location>
        <begin position="79"/>
        <end position="101"/>
    </location>
</feature>
<keyword evidence="2" id="KW-0614">Plasmid</keyword>
<feature type="transmembrane region" description="Helical" evidence="1">
    <location>
        <begin position="113"/>
        <end position="135"/>
    </location>
</feature>
<dbReference type="AlphaFoldDB" id="D0MKV2"/>
<keyword evidence="1" id="KW-1133">Transmembrane helix</keyword>
<dbReference type="HOGENOM" id="CLU_1244531_0_0_10"/>
<feature type="transmembrane region" description="Helical" evidence="1">
    <location>
        <begin position="55"/>
        <end position="73"/>
    </location>
</feature>
<name>D0MKV2_RHOM4</name>
<keyword evidence="3" id="KW-1185">Reference proteome</keyword>
<protein>
    <submittedName>
        <fullName evidence="2">Uncharacterized protein</fullName>
    </submittedName>
</protein>
<keyword evidence="1" id="KW-0472">Membrane</keyword>
<dbReference type="KEGG" id="rmr:Rmar_2908"/>
<proteinExistence type="predicted"/>
<evidence type="ECO:0000313" key="3">
    <source>
        <dbReference type="Proteomes" id="UP000002221"/>
    </source>
</evidence>
<sequence>MVVCPEDIREMALADYLRMQREDTPLPGRLDLTLALVQKARDWWERLSPEQRARLRLGVAIPAGLLGFPLGAGLPDLDIAVLGIGAHRYFLTHSALGAFFVRQFLRRMTGGGIGRAVVGGAGAGMALGLGGHLVIDGSFGLLDGQKSVQFGIPGLTDMGSLLSGTLVDDNLYLLANGLWALIMARDMVVLATGKQPEEAQQTASRYFPEPVLSSLRARLRAI</sequence>
<geneLocation type="plasmid" evidence="2 3">
    <name>pRMAR01</name>
</geneLocation>
<evidence type="ECO:0000256" key="1">
    <source>
        <dbReference type="SAM" id="Phobius"/>
    </source>
</evidence>
<evidence type="ECO:0000313" key="2">
    <source>
        <dbReference type="EMBL" id="ACY49766.1"/>
    </source>
</evidence>